<keyword evidence="3" id="KW-1185">Reference proteome</keyword>
<evidence type="ECO:0000313" key="3">
    <source>
        <dbReference type="Proteomes" id="UP000281553"/>
    </source>
</evidence>
<sequence length="51" mass="5392">MSQLSAVMPQATAADVMEVEDGPTELKPDGDPSISLNPNAVSPRQFVDYAT</sequence>
<dbReference type="EMBL" id="UYRU01124190">
    <property type="protein sequence ID" value="VDN49758.1"/>
    <property type="molecule type" value="Genomic_DNA"/>
</dbReference>
<evidence type="ECO:0000313" key="2">
    <source>
        <dbReference type="EMBL" id="VDN49758.1"/>
    </source>
</evidence>
<dbReference type="OrthoDB" id="6276621at2759"/>
<feature type="region of interest" description="Disordered" evidence="1">
    <location>
        <begin position="1"/>
        <end position="51"/>
    </location>
</feature>
<proteinExistence type="predicted"/>
<evidence type="ECO:0000256" key="1">
    <source>
        <dbReference type="SAM" id="MobiDB-lite"/>
    </source>
</evidence>
<organism evidence="2 3">
    <name type="scientific">Dibothriocephalus latus</name>
    <name type="common">Fish tapeworm</name>
    <name type="synonym">Diphyllobothrium latum</name>
    <dbReference type="NCBI Taxonomy" id="60516"/>
    <lineage>
        <taxon>Eukaryota</taxon>
        <taxon>Metazoa</taxon>
        <taxon>Spiralia</taxon>
        <taxon>Lophotrochozoa</taxon>
        <taxon>Platyhelminthes</taxon>
        <taxon>Cestoda</taxon>
        <taxon>Eucestoda</taxon>
        <taxon>Diphyllobothriidea</taxon>
        <taxon>Diphyllobothriidae</taxon>
        <taxon>Dibothriocephalus</taxon>
    </lineage>
</organism>
<name>A0A3P7PLC9_DIBLA</name>
<feature type="non-terminal residue" evidence="2">
    <location>
        <position position="51"/>
    </location>
</feature>
<gene>
    <name evidence="2" type="ORF">DILT_LOCUS19879</name>
</gene>
<accession>A0A3P7PLC9</accession>
<protein>
    <submittedName>
        <fullName evidence="2">Uncharacterized protein</fullName>
    </submittedName>
</protein>
<dbReference type="AlphaFoldDB" id="A0A3P7PLC9"/>
<reference evidence="2 3" key="1">
    <citation type="submission" date="2018-11" db="EMBL/GenBank/DDBJ databases">
        <authorList>
            <consortium name="Pathogen Informatics"/>
        </authorList>
    </citation>
    <scope>NUCLEOTIDE SEQUENCE [LARGE SCALE GENOMIC DNA]</scope>
</reference>
<dbReference type="Proteomes" id="UP000281553">
    <property type="component" value="Unassembled WGS sequence"/>
</dbReference>